<reference evidence="1 2" key="1">
    <citation type="journal article" date="2019" name="Nat. Ecol. Evol.">
        <title>Megaphylogeny resolves global patterns of mushroom evolution.</title>
        <authorList>
            <person name="Varga T."/>
            <person name="Krizsan K."/>
            <person name="Foldi C."/>
            <person name="Dima B."/>
            <person name="Sanchez-Garcia M."/>
            <person name="Sanchez-Ramirez S."/>
            <person name="Szollosi G.J."/>
            <person name="Szarkandi J.G."/>
            <person name="Papp V."/>
            <person name="Albert L."/>
            <person name="Andreopoulos W."/>
            <person name="Angelini C."/>
            <person name="Antonin V."/>
            <person name="Barry K.W."/>
            <person name="Bougher N.L."/>
            <person name="Buchanan P."/>
            <person name="Buyck B."/>
            <person name="Bense V."/>
            <person name="Catcheside P."/>
            <person name="Chovatia M."/>
            <person name="Cooper J."/>
            <person name="Damon W."/>
            <person name="Desjardin D."/>
            <person name="Finy P."/>
            <person name="Geml J."/>
            <person name="Haridas S."/>
            <person name="Hughes K."/>
            <person name="Justo A."/>
            <person name="Karasinski D."/>
            <person name="Kautmanova I."/>
            <person name="Kiss B."/>
            <person name="Kocsube S."/>
            <person name="Kotiranta H."/>
            <person name="LaButti K.M."/>
            <person name="Lechner B.E."/>
            <person name="Liimatainen K."/>
            <person name="Lipzen A."/>
            <person name="Lukacs Z."/>
            <person name="Mihaltcheva S."/>
            <person name="Morgado L.N."/>
            <person name="Niskanen T."/>
            <person name="Noordeloos M.E."/>
            <person name="Ohm R.A."/>
            <person name="Ortiz-Santana B."/>
            <person name="Ovrebo C."/>
            <person name="Racz N."/>
            <person name="Riley R."/>
            <person name="Savchenko A."/>
            <person name="Shiryaev A."/>
            <person name="Soop K."/>
            <person name="Spirin V."/>
            <person name="Szebenyi C."/>
            <person name="Tomsovsky M."/>
            <person name="Tulloss R.E."/>
            <person name="Uehling J."/>
            <person name="Grigoriev I.V."/>
            <person name="Vagvolgyi C."/>
            <person name="Papp T."/>
            <person name="Martin F.M."/>
            <person name="Miettinen O."/>
            <person name="Hibbett D.S."/>
            <person name="Nagy L.G."/>
        </authorList>
    </citation>
    <scope>NUCLEOTIDE SEQUENCE [LARGE SCALE GENOMIC DNA]</scope>
    <source>
        <strain evidence="1 2">OMC1185</strain>
    </source>
</reference>
<dbReference type="STRING" id="5364.A0A5C3MX47"/>
<evidence type="ECO:0000313" key="1">
    <source>
        <dbReference type="EMBL" id="TFK48736.1"/>
    </source>
</evidence>
<gene>
    <name evidence="1" type="ORF">OE88DRAFT_497023</name>
</gene>
<sequence length="390" mass="44448">MQLVDLPVYILSDIFKSACTDGGATGAALSCTSRDIAKFTEPYRYHSVALSGFVQLTAFLDSADVERRAELQMHHLFLCDREKERASDRSGYPAAVGQEAEASVRRRAERQYATRAEEDEKEAMAFEYGLCDIPEKCCKSLRTLSLVLFNPTESKSSTIACLLDRSYPRLTDVSLRLSDTTQSLLLAEFEMEYLSALERLHFASAASLMDIAPDFDDGQLVCRETRLVNFLEMICQIAAIKCIRLSDVKGREGIAAYLVKMLHLEFPSDTDYQMPEAYLVDAAPVIHLPFPSRLRIGLQTWNGVGLTAHDAYGFRPFKMRKITEEGRQFLASAIERRRMEHALHPNEPRIYDLGTANERSYDYWMKEWLERQQEDSATLREMMLIPEDEE</sequence>
<evidence type="ECO:0000313" key="2">
    <source>
        <dbReference type="Proteomes" id="UP000305948"/>
    </source>
</evidence>
<proteinExistence type="predicted"/>
<organism evidence="1 2">
    <name type="scientific">Heliocybe sulcata</name>
    <dbReference type="NCBI Taxonomy" id="5364"/>
    <lineage>
        <taxon>Eukaryota</taxon>
        <taxon>Fungi</taxon>
        <taxon>Dikarya</taxon>
        <taxon>Basidiomycota</taxon>
        <taxon>Agaricomycotina</taxon>
        <taxon>Agaricomycetes</taxon>
        <taxon>Gloeophyllales</taxon>
        <taxon>Gloeophyllaceae</taxon>
        <taxon>Heliocybe</taxon>
    </lineage>
</organism>
<keyword evidence="2" id="KW-1185">Reference proteome</keyword>
<dbReference type="Proteomes" id="UP000305948">
    <property type="component" value="Unassembled WGS sequence"/>
</dbReference>
<name>A0A5C3MX47_9AGAM</name>
<protein>
    <submittedName>
        <fullName evidence="1">Uncharacterized protein</fullName>
    </submittedName>
</protein>
<dbReference type="EMBL" id="ML213518">
    <property type="protein sequence ID" value="TFK48736.1"/>
    <property type="molecule type" value="Genomic_DNA"/>
</dbReference>
<accession>A0A5C3MX47</accession>
<dbReference type="OrthoDB" id="2748701at2759"/>
<dbReference type="AlphaFoldDB" id="A0A5C3MX47"/>